<dbReference type="InterPro" id="IPR037026">
    <property type="entry name" value="Vgr_OB-fold_dom_sf"/>
</dbReference>
<dbReference type="InterPro" id="IPR013046">
    <property type="entry name" value="GpV/Gp45"/>
</dbReference>
<dbReference type="InterPro" id="IPR006531">
    <property type="entry name" value="Gp5/Vgr_OB"/>
</dbReference>
<dbReference type="AlphaFoldDB" id="A0A1Y2SAC4"/>
<evidence type="ECO:0000256" key="1">
    <source>
        <dbReference type="SAM" id="MobiDB-lite"/>
    </source>
</evidence>
<dbReference type="Pfam" id="PF04717">
    <property type="entry name" value="Phage_base_V"/>
    <property type="match status" value="1"/>
</dbReference>
<sequence length="273" mass="29827">MAFLRHEHTTDFYAMNTQLTEIMRLLRNIIRIGVVSEIDTTRGMCRVATGDLKTDWIHWLTSRAGNSRTWWAPSAGEQVLLLSIGGELTTAFVLPAIFSNGRPAPSISSQAVRIEFPDGAMMEYEPQSGALTVSGIRTGEIKALKSFKIEAPEITLEAKNKIKLTAWNEIGLTGYNKIGLKSYNEIGLESQNEIKLTSDNKMSLGSKKEDIKLSANKEINMEAKKLKLTAKEEGEMNGNIKHSEGTFTSNGITVDSHKHSGVQSGGATSGGPI</sequence>
<dbReference type="EMBL" id="MUBJ01000022">
    <property type="protein sequence ID" value="OTA14885.1"/>
    <property type="molecule type" value="Genomic_DNA"/>
</dbReference>
<reference evidence="3 4" key="1">
    <citation type="submission" date="2016-10" db="EMBL/GenBank/DDBJ databases">
        <title>Systematic genetic and metabolomic analysis of Xenorhabdus and Photorhabdus spp., highlights the requirements for a dual symbiotic and pathogenic life style.</title>
        <authorList>
            <person name="Tobias N.J."/>
            <person name="Wolff H."/>
            <person name="Djahanschiri B."/>
            <person name="Pidot S.J."/>
            <person name="Stinear T.P."/>
            <person name="Ebersberger I."/>
            <person name="Bode H.B."/>
        </authorList>
    </citation>
    <scope>NUCLEOTIDE SEQUENCE [LARGE SCALE GENOMIC DNA]</scope>
    <source>
        <strain evidence="3 4">DSM 22392</strain>
    </source>
</reference>
<evidence type="ECO:0000259" key="2">
    <source>
        <dbReference type="Pfam" id="PF04717"/>
    </source>
</evidence>
<feature type="domain" description="Gp5/Type VI secretion system Vgr protein OB-fold" evidence="2">
    <location>
        <begin position="31"/>
        <end position="98"/>
    </location>
</feature>
<dbReference type="Pfam" id="PF18946">
    <property type="entry name" value="Apex"/>
    <property type="match status" value="1"/>
</dbReference>
<dbReference type="Gene3D" id="2.40.50.230">
    <property type="entry name" value="Gp5 N-terminal domain"/>
    <property type="match status" value="1"/>
</dbReference>
<proteinExistence type="predicted"/>
<dbReference type="RefSeq" id="WP_339373926.1">
    <property type="nucleotide sequence ID" value="NZ_CAWNGD010000065.1"/>
</dbReference>
<dbReference type="STRING" id="351656.Xvie_03289"/>
<feature type="region of interest" description="Disordered" evidence="1">
    <location>
        <begin position="237"/>
        <end position="273"/>
    </location>
</feature>
<evidence type="ECO:0000313" key="3">
    <source>
        <dbReference type="EMBL" id="OTA14885.1"/>
    </source>
</evidence>
<feature type="compositionally biased region" description="Gly residues" evidence="1">
    <location>
        <begin position="263"/>
        <end position="273"/>
    </location>
</feature>
<name>A0A1Y2SAC4_9GAMM</name>
<accession>A0A1Y2SAC4</accession>
<dbReference type="Proteomes" id="UP000194350">
    <property type="component" value="Unassembled WGS sequence"/>
</dbReference>
<protein>
    <submittedName>
        <fullName evidence="3">Baseplate assembly protein</fullName>
    </submittedName>
</protein>
<evidence type="ECO:0000313" key="4">
    <source>
        <dbReference type="Proteomes" id="UP000194350"/>
    </source>
</evidence>
<dbReference type="InterPro" id="IPR044033">
    <property type="entry name" value="GpV-like_apex"/>
</dbReference>
<dbReference type="Gene3D" id="6.20.150.10">
    <property type="match status" value="1"/>
</dbReference>
<gene>
    <name evidence="3" type="ORF">Xvie_03289</name>
</gene>
<keyword evidence="4" id="KW-1185">Reference proteome</keyword>
<comment type="caution">
    <text evidence="3">The sequence shown here is derived from an EMBL/GenBank/DDBJ whole genome shotgun (WGS) entry which is preliminary data.</text>
</comment>
<organism evidence="3 4">
    <name type="scientific">Xenorhabdus vietnamensis</name>
    <dbReference type="NCBI Taxonomy" id="351656"/>
    <lineage>
        <taxon>Bacteria</taxon>
        <taxon>Pseudomonadati</taxon>
        <taxon>Pseudomonadota</taxon>
        <taxon>Gammaproteobacteria</taxon>
        <taxon>Enterobacterales</taxon>
        <taxon>Morganellaceae</taxon>
        <taxon>Xenorhabdus</taxon>
    </lineage>
</organism>
<dbReference type="NCBIfam" id="TIGR01644">
    <property type="entry name" value="phage_P2_V"/>
    <property type="match status" value="1"/>
</dbReference>